<dbReference type="Pfam" id="PF00815">
    <property type="entry name" value="Histidinol_dh"/>
    <property type="match status" value="1"/>
</dbReference>
<evidence type="ECO:0000256" key="1">
    <source>
        <dbReference type="ARBA" id="ARBA00010178"/>
    </source>
</evidence>
<reference evidence="9" key="1">
    <citation type="journal article" date="2019" name="Int. J. Syst. Evol. Microbiol.">
        <title>The Global Catalogue of Microorganisms (GCM) 10K type strain sequencing project: providing services to taxonomists for standard genome sequencing and annotation.</title>
        <authorList>
            <consortium name="The Broad Institute Genomics Platform"/>
            <consortium name="The Broad Institute Genome Sequencing Center for Infectious Disease"/>
            <person name="Wu L."/>
            <person name="Ma J."/>
        </authorList>
    </citation>
    <scope>NUCLEOTIDE SEQUENCE [LARGE SCALE GENOMIC DNA]</scope>
    <source>
        <strain evidence="9">KCTC 23984</strain>
    </source>
</reference>
<evidence type="ECO:0000313" key="8">
    <source>
        <dbReference type="EMBL" id="MFD2998957.1"/>
    </source>
</evidence>
<organism evidence="8 9">
    <name type="scientific">Pontibacter toksunensis</name>
    <dbReference type="NCBI Taxonomy" id="1332631"/>
    <lineage>
        <taxon>Bacteria</taxon>
        <taxon>Pseudomonadati</taxon>
        <taxon>Bacteroidota</taxon>
        <taxon>Cytophagia</taxon>
        <taxon>Cytophagales</taxon>
        <taxon>Hymenobacteraceae</taxon>
        <taxon>Pontibacter</taxon>
    </lineage>
</organism>
<feature type="binding site" evidence="5">
    <location>
        <position position="255"/>
    </location>
    <ligand>
        <name>Zn(2+)</name>
        <dbReference type="ChEBI" id="CHEBI:29105"/>
    </ligand>
</feature>
<dbReference type="InterPro" id="IPR012131">
    <property type="entry name" value="Hstdl_DH"/>
</dbReference>
<dbReference type="RefSeq" id="WP_377479621.1">
    <property type="nucleotide sequence ID" value="NZ_JBHUOX010000001.1"/>
</dbReference>
<dbReference type="Gene3D" id="1.20.5.1300">
    <property type="match status" value="1"/>
</dbReference>
<keyword evidence="5" id="KW-0028">Amino-acid biosynthesis</keyword>
<proteinExistence type="inferred from homology"/>
<dbReference type="Gene3D" id="3.40.50.1980">
    <property type="entry name" value="Nitrogenase molybdenum iron protein domain"/>
    <property type="match status" value="2"/>
</dbReference>
<evidence type="ECO:0000256" key="2">
    <source>
        <dbReference type="ARBA" id="ARBA00022723"/>
    </source>
</evidence>
<feature type="active site" description="Proton acceptor" evidence="5">
    <location>
        <position position="323"/>
    </location>
</feature>
<feature type="binding site" evidence="5">
    <location>
        <position position="186"/>
    </location>
    <ligand>
        <name>NAD(+)</name>
        <dbReference type="ChEBI" id="CHEBI:57540"/>
    </ligand>
</feature>
<dbReference type="InterPro" id="IPR016161">
    <property type="entry name" value="Ald_DH/histidinol_DH"/>
</dbReference>
<feature type="active site" description="Proton acceptor" evidence="5">
    <location>
        <position position="322"/>
    </location>
</feature>
<feature type="binding site" evidence="5">
    <location>
        <position position="415"/>
    </location>
    <ligand>
        <name>substrate</name>
    </ligand>
</feature>
<evidence type="ECO:0000256" key="5">
    <source>
        <dbReference type="HAMAP-Rule" id="MF_01024"/>
    </source>
</evidence>
<feature type="binding site" evidence="5">
    <location>
        <position position="415"/>
    </location>
    <ligand>
        <name>Zn(2+)</name>
        <dbReference type="ChEBI" id="CHEBI:29105"/>
    </ligand>
</feature>
<keyword evidence="5" id="KW-0368">Histidine biosynthesis</keyword>
<comment type="similarity">
    <text evidence="1 5 6 7">Belongs to the histidinol dehydrogenase family.</text>
</comment>
<dbReference type="GO" id="GO:0004399">
    <property type="term" value="F:histidinol dehydrogenase activity"/>
    <property type="evidence" value="ECO:0007669"/>
    <property type="project" value="UniProtKB-EC"/>
</dbReference>
<dbReference type="SUPFAM" id="SSF53720">
    <property type="entry name" value="ALDH-like"/>
    <property type="match status" value="1"/>
</dbReference>
<comment type="cofactor">
    <cofactor evidence="5">
        <name>Zn(2+)</name>
        <dbReference type="ChEBI" id="CHEBI:29105"/>
    </cofactor>
    <text evidence="5">Binds 1 zinc ion per subunit.</text>
</comment>
<dbReference type="NCBIfam" id="TIGR00069">
    <property type="entry name" value="hisD"/>
    <property type="match status" value="1"/>
</dbReference>
<dbReference type="InterPro" id="IPR022695">
    <property type="entry name" value="Histidinol_DH_monofunct"/>
</dbReference>
<accession>A0ABW6BPX9</accession>
<comment type="caution">
    <text evidence="8">The sequence shown here is derived from an EMBL/GenBank/DDBJ whole genome shotgun (WGS) entry which is preliminary data.</text>
</comment>
<feature type="binding site" evidence="5">
    <location>
        <position position="356"/>
    </location>
    <ligand>
        <name>substrate</name>
    </ligand>
</feature>
<feature type="binding site" evidence="5">
    <location>
        <position position="323"/>
    </location>
    <ligand>
        <name>substrate</name>
    </ligand>
</feature>
<gene>
    <name evidence="5 8" type="primary">hisD</name>
    <name evidence="8" type="ORF">ACFS7Z_01180</name>
</gene>
<dbReference type="PANTHER" id="PTHR21256:SF2">
    <property type="entry name" value="HISTIDINE BIOSYNTHESIS TRIFUNCTIONAL PROTEIN"/>
    <property type="match status" value="1"/>
</dbReference>
<dbReference type="CDD" id="cd06572">
    <property type="entry name" value="Histidinol_dh"/>
    <property type="match status" value="1"/>
</dbReference>
<feature type="binding site" evidence="5">
    <location>
        <position position="258"/>
    </location>
    <ligand>
        <name>Zn(2+)</name>
        <dbReference type="ChEBI" id="CHEBI:29105"/>
    </ligand>
</feature>
<feature type="binding site" evidence="5">
    <location>
        <position position="255"/>
    </location>
    <ligand>
        <name>substrate</name>
    </ligand>
</feature>
<feature type="binding site" evidence="5">
    <location>
        <position position="124"/>
    </location>
    <ligand>
        <name>NAD(+)</name>
        <dbReference type="ChEBI" id="CHEBI:57540"/>
    </ligand>
</feature>
<keyword evidence="9" id="KW-1185">Reference proteome</keyword>
<dbReference type="EC" id="1.1.1.23" evidence="5"/>
<comment type="catalytic activity">
    <reaction evidence="5">
        <text>L-histidinol + 2 NAD(+) + H2O = L-histidine + 2 NADH + 3 H(+)</text>
        <dbReference type="Rhea" id="RHEA:20641"/>
        <dbReference type="ChEBI" id="CHEBI:15377"/>
        <dbReference type="ChEBI" id="CHEBI:15378"/>
        <dbReference type="ChEBI" id="CHEBI:57540"/>
        <dbReference type="ChEBI" id="CHEBI:57595"/>
        <dbReference type="ChEBI" id="CHEBI:57699"/>
        <dbReference type="ChEBI" id="CHEBI:57945"/>
        <dbReference type="EC" id="1.1.1.23"/>
    </reaction>
</comment>
<keyword evidence="2 5" id="KW-0479">Metal-binding</keyword>
<evidence type="ECO:0000256" key="6">
    <source>
        <dbReference type="PIRNR" id="PIRNR000099"/>
    </source>
</evidence>
<dbReference type="EMBL" id="JBHUOX010000001">
    <property type="protein sequence ID" value="MFD2998957.1"/>
    <property type="molecule type" value="Genomic_DNA"/>
</dbReference>
<feature type="binding site" evidence="5">
    <location>
        <position position="209"/>
    </location>
    <ligand>
        <name>NAD(+)</name>
        <dbReference type="ChEBI" id="CHEBI:57540"/>
    </ligand>
</feature>
<dbReference type="PIRSF" id="PIRSF000099">
    <property type="entry name" value="Histidinol_dh"/>
    <property type="match status" value="1"/>
</dbReference>
<evidence type="ECO:0000256" key="7">
    <source>
        <dbReference type="RuleBase" id="RU004175"/>
    </source>
</evidence>
<evidence type="ECO:0000256" key="4">
    <source>
        <dbReference type="ARBA" id="ARBA00023002"/>
    </source>
</evidence>
<keyword evidence="3 5" id="KW-0862">Zinc</keyword>
<dbReference type="Proteomes" id="UP001597641">
    <property type="component" value="Unassembled WGS sequence"/>
</dbReference>
<comment type="pathway">
    <text evidence="5">Amino-acid biosynthesis; L-histidine biosynthesis; L-histidine from 5-phospho-alpha-D-ribose 1-diphosphate: step 9/9.</text>
</comment>
<feature type="binding site" evidence="5">
    <location>
        <position position="410"/>
    </location>
    <ligand>
        <name>substrate</name>
    </ligand>
</feature>
<dbReference type="PANTHER" id="PTHR21256">
    <property type="entry name" value="HISTIDINOL DEHYDROGENASE HDH"/>
    <property type="match status" value="1"/>
</dbReference>
<evidence type="ECO:0000313" key="9">
    <source>
        <dbReference type="Proteomes" id="UP001597641"/>
    </source>
</evidence>
<name>A0ABW6BPX9_9BACT</name>
<keyword evidence="4 5" id="KW-0560">Oxidoreductase</keyword>
<dbReference type="PROSITE" id="PS00611">
    <property type="entry name" value="HISOL_DEHYDROGENASE"/>
    <property type="match status" value="1"/>
</dbReference>
<feature type="binding site" evidence="5">
    <location>
        <position position="233"/>
    </location>
    <ligand>
        <name>substrate</name>
    </ligand>
</feature>
<dbReference type="PRINTS" id="PR00083">
    <property type="entry name" value="HOLDHDRGNASE"/>
</dbReference>
<protein>
    <recommendedName>
        <fullName evidence="5">Histidinol dehydrogenase</fullName>
        <shortName evidence="5">HDH</shortName>
        <ecNumber evidence="5">1.1.1.23</ecNumber>
    </recommendedName>
</protein>
<dbReference type="InterPro" id="IPR001692">
    <property type="entry name" value="Histidinol_DH_CS"/>
</dbReference>
<evidence type="ECO:0000256" key="3">
    <source>
        <dbReference type="ARBA" id="ARBA00022833"/>
    </source>
</evidence>
<sequence length="429" mass="46265">MRKIINPKKEQWLELVKRPTKNLEELEQGILETFKLVKEQGDAALLQLAEKYDDVKLQGLLATEEEFAEAESKVSAELKEAILQAYSNIQVFHTQQAEHVKQTETMPGVTCWRKSVAIEKVGLYIPGGTAPLFSTLLMLGVPARIAGCKELVLCTPPAKDGTVHPAILYTASVLGVYRVVKAGGAQAVAALAFGTETVPAVYKIFGPGNQYVTVAKQLVSKSGVAIDLPAGPSEVLVMADDSANPAFVAADLLSQAEHGADSQVVLLTNSEKLLDKVEQELEAQLAVLPRKEFAQKALDNSLGILMESVAEMMDFSNLYAPEHLILSILNFEEALDSITNAGSVFLGNYSPESAGDYASGTNHTLPTNGYARAYSGVSLDSFVKKITFQYITPEGLQQIGSTIETMAAAEGLEAHKNAVSIRLKEVNRV</sequence>
<comment type="function">
    <text evidence="5">Catalyzes the sequential NAD-dependent oxidations of L-histidinol to L-histidinaldehyde and then to L-histidine.</text>
</comment>
<feature type="binding site" evidence="5">
    <location>
        <position position="258"/>
    </location>
    <ligand>
        <name>substrate</name>
    </ligand>
</feature>
<feature type="binding site" evidence="5">
    <location>
        <position position="356"/>
    </location>
    <ligand>
        <name>Zn(2+)</name>
        <dbReference type="ChEBI" id="CHEBI:29105"/>
    </ligand>
</feature>
<dbReference type="HAMAP" id="MF_01024">
    <property type="entry name" value="HisD"/>
    <property type="match status" value="1"/>
</dbReference>
<keyword evidence="5" id="KW-0520">NAD</keyword>